<sequence length="590" mass="68896">MTHRCPRFLKLSFLPVVFTLLSSGDIFAQSPNVLYEQTSEVNNLLVKLKADEGSLRRFYFMENSPEFTARFQKLYKEYQQQLNTLNYENLNTGSRVDYLLTKRDLAEELRLLDVAANEYSQISKWVPFAEKIYALEKPRRRGLNVDGQKIAAELNLIEKSLKTSKTALEAEPRLDRDLAYRLQGVTLDLKDALKSVYTFYYDYEPSFSWWTKEPYKKVDTLLTQYAALAEKKGKVPAKGQKIDQSGIVGNPIGKDELIRQLQFEMIPYTPEELIDIANKEFAWCDQEMLKASQEMGFGKDWHAALEKVKNLYVPAGKQPEAMLDLYNQSVAFLKEKDLITIPPVAEETWRMQMMSPERQLVNPFFLGGETFIISYPTSTMAHEDKLMSMRGNNPHFSRATVHHELIAGHHLQGFMNDRYKAYRTFFTPFWTEGWSLYWEMQLWDQKFPRSAEDRVGMLFWRMHRCARIIFSLNYHLGKWTPQECIDFLVDRVGHERANAEGEVRRSFEGRYSPLYQLAYMIGGLQFYALQRELVQTGKMTNKQFHDAIIQENNMPVEMVRAILLNQQLSKDFTSNWRFYGNTNGKSASRK</sequence>
<dbReference type="SUPFAM" id="SSF55486">
    <property type="entry name" value="Metalloproteases ('zincins'), catalytic domain"/>
    <property type="match status" value="1"/>
</dbReference>
<feature type="signal peptide" evidence="1">
    <location>
        <begin position="1"/>
        <end position="28"/>
    </location>
</feature>
<dbReference type="PANTHER" id="PTHR33361">
    <property type="entry name" value="GLR0591 PROTEIN"/>
    <property type="match status" value="1"/>
</dbReference>
<reference evidence="2 3" key="1">
    <citation type="submission" date="2018-11" db="EMBL/GenBank/DDBJ databases">
        <title>Rufibacter latericius sp. nov., isolated from water in Baiyang Lake.</title>
        <authorList>
            <person name="Yang Y."/>
        </authorList>
    </citation>
    <scope>NUCLEOTIDE SEQUENCE [LARGE SCALE GENOMIC DNA]</scope>
    <source>
        <strain evidence="2 3">R-22-1c-1</strain>
    </source>
</reference>
<feature type="chain" id="PRO_5017922731" evidence="1">
    <location>
        <begin position="29"/>
        <end position="590"/>
    </location>
</feature>
<dbReference type="InterPro" id="IPR010281">
    <property type="entry name" value="DUF885"/>
</dbReference>
<evidence type="ECO:0000313" key="3">
    <source>
        <dbReference type="Proteomes" id="UP000272117"/>
    </source>
</evidence>
<evidence type="ECO:0000256" key="1">
    <source>
        <dbReference type="SAM" id="SignalP"/>
    </source>
</evidence>
<comment type="caution">
    <text evidence="2">The sequence shown here is derived from an EMBL/GenBank/DDBJ whole genome shotgun (WGS) entry which is preliminary data.</text>
</comment>
<gene>
    <name evidence="2" type="ORF">EFB08_03600</name>
</gene>
<keyword evidence="1" id="KW-0732">Signal</keyword>
<name>A0A3M9N3L9_9BACT</name>
<organism evidence="2 3">
    <name type="scientific">Rufibacter latericius</name>
    <dbReference type="NCBI Taxonomy" id="2487040"/>
    <lineage>
        <taxon>Bacteria</taxon>
        <taxon>Pseudomonadati</taxon>
        <taxon>Bacteroidota</taxon>
        <taxon>Cytophagia</taxon>
        <taxon>Cytophagales</taxon>
        <taxon>Hymenobacteraceae</taxon>
        <taxon>Rufibacter</taxon>
    </lineage>
</organism>
<keyword evidence="3" id="KW-1185">Reference proteome</keyword>
<dbReference type="OrthoDB" id="9760040at2"/>
<evidence type="ECO:0000313" key="2">
    <source>
        <dbReference type="EMBL" id="RNI31608.1"/>
    </source>
</evidence>
<protein>
    <submittedName>
        <fullName evidence="2">DUF885 family protein</fullName>
    </submittedName>
</protein>
<accession>A0A3M9N3L9</accession>
<dbReference type="PANTHER" id="PTHR33361:SF2">
    <property type="entry name" value="DUF885 DOMAIN-CONTAINING PROTEIN"/>
    <property type="match status" value="1"/>
</dbReference>
<proteinExistence type="predicted"/>
<dbReference type="Pfam" id="PF05960">
    <property type="entry name" value="DUF885"/>
    <property type="match status" value="1"/>
</dbReference>
<dbReference type="Proteomes" id="UP000272117">
    <property type="component" value="Unassembled WGS sequence"/>
</dbReference>
<dbReference type="AlphaFoldDB" id="A0A3M9N3L9"/>
<dbReference type="RefSeq" id="WP_123125508.1">
    <property type="nucleotide sequence ID" value="NZ_RJJD01000001.1"/>
</dbReference>
<dbReference type="EMBL" id="RJJD01000001">
    <property type="protein sequence ID" value="RNI31608.1"/>
    <property type="molecule type" value="Genomic_DNA"/>
</dbReference>